<sequence length="259" mass="31274">MGDFDQRAFLMPGRPLLIKDIERILEDLGQVVFEYDELVYKDCLYLQNTFYYYLGRDYLALWESHYDFLSSQSRLRQAKMKIAPTQPACLAKYREFLRLKKDSYRLVLEWGQQDSISVEESRKLRQLYRSCVLAFHPLLHAQSQPAHRLLYEKARMAYRRDDRQLLQLTANMSQEAYVQDDWRNLSMVKLLDWRGQLLNQLFEWRYRIGMKRAEFPYAIHSQILSETQRQKMQASFRQETQRLRSATKRNLTFLDQLDQ</sequence>
<dbReference type="AlphaFoldDB" id="A0AAJ1Q2K6"/>
<reference evidence="1" key="1">
    <citation type="submission" date="2023-05" db="EMBL/GenBank/DDBJ databases">
        <title>Cataloging the Phylogenetic Diversity of Human Bladder Bacteria.</title>
        <authorList>
            <person name="Du J."/>
        </authorList>
    </citation>
    <scope>NUCLEOTIDE SEQUENCE</scope>
    <source>
        <strain evidence="1">UMB1231</strain>
    </source>
</reference>
<protein>
    <submittedName>
        <fullName evidence="1">Uncharacterized protein</fullName>
    </submittedName>
</protein>
<evidence type="ECO:0000313" key="1">
    <source>
        <dbReference type="EMBL" id="MDK7186578.1"/>
    </source>
</evidence>
<comment type="caution">
    <text evidence="1">The sequence shown here is derived from an EMBL/GenBank/DDBJ whole genome shotgun (WGS) entry which is preliminary data.</text>
</comment>
<organism evidence="1 2">
    <name type="scientific">Facklamia hominis</name>
    <dbReference type="NCBI Taxonomy" id="178214"/>
    <lineage>
        <taxon>Bacteria</taxon>
        <taxon>Bacillati</taxon>
        <taxon>Bacillota</taxon>
        <taxon>Bacilli</taxon>
        <taxon>Lactobacillales</taxon>
        <taxon>Aerococcaceae</taxon>
        <taxon>Facklamia</taxon>
    </lineage>
</organism>
<dbReference type="RefSeq" id="WP_285065252.1">
    <property type="nucleotide sequence ID" value="NZ_JASOOE010000002.1"/>
</dbReference>
<dbReference type="EMBL" id="JASOOE010000002">
    <property type="protein sequence ID" value="MDK7186578.1"/>
    <property type="molecule type" value="Genomic_DNA"/>
</dbReference>
<evidence type="ECO:0000313" key="2">
    <source>
        <dbReference type="Proteomes" id="UP001229251"/>
    </source>
</evidence>
<proteinExistence type="predicted"/>
<name>A0AAJ1Q2K6_9LACT</name>
<gene>
    <name evidence="1" type="ORF">QP433_01110</name>
</gene>
<dbReference type="Proteomes" id="UP001229251">
    <property type="component" value="Unassembled WGS sequence"/>
</dbReference>
<accession>A0AAJ1Q2K6</accession>